<dbReference type="PANTHER" id="PTHR10380">
    <property type="entry name" value="CUTICLE PROTEIN"/>
    <property type="match status" value="1"/>
</dbReference>
<feature type="chain" id="PRO_5043863412" evidence="3">
    <location>
        <begin position="22"/>
        <end position="161"/>
    </location>
</feature>
<evidence type="ECO:0000256" key="2">
    <source>
        <dbReference type="PROSITE-ProRule" id="PRU00497"/>
    </source>
</evidence>
<organism evidence="4 5">
    <name type="scientific">Euphydryas editha</name>
    <name type="common">Edith's checkerspot</name>
    <dbReference type="NCBI Taxonomy" id="104508"/>
    <lineage>
        <taxon>Eukaryota</taxon>
        <taxon>Metazoa</taxon>
        <taxon>Ecdysozoa</taxon>
        <taxon>Arthropoda</taxon>
        <taxon>Hexapoda</taxon>
        <taxon>Insecta</taxon>
        <taxon>Pterygota</taxon>
        <taxon>Neoptera</taxon>
        <taxon>Endopterygota</taxon>
        <taxon>Lepidoptera</taxon>
        <taxon>Glossata</taxon>
        <taxon>Ditrysia</taxon>
        <taxon>Papilionoidea</taxon>
        <taxon>Nymphalidae</taxon>
        <taxon>Nymphalinae</taxon>
        <taxon>Euphydryas</taxon>
    </lineage>
</organism>
<name>A0AAU9V5T3_EUPED</name>
<feature type="signal peptide" evidence="3">
    <location>
        <begin position="1"/>
        <end position="21"/>
    </location>
</feature>
<dbReference type="PROSITE" id="PS51155">
    <property type="entry name" value="CHIT_BIND_RR_2"/>
    <property type="match status" value="1"/>
</dbReference>
<evidence type="ECO:0000313" key="5">
    <source>
        <dbReference type="Proteomes" id="UP001153954"/>
    </source>
</evidence>
<keyword evidence="5" id="KW-1185">Reference proteome</keyword>
<gene>
    <name evidence="4" type="ORF">EEDITHA_LOCUS21186</name>
</gene>
<dbReference type="Proteomes" id="UP001153954">
    <property type="component" value="Unassembled WGS sequence"/>
</dbReference>
<protein>
    <submittedName>
        <fullName evidence="4">Uncharacterized protein</fullName>
    </submittedName>
</protein>
<keyword evidence="2" id="KW-0193">Cuticle</keyword>
<evidence type="ECO:0000256" key="3">
    <source>
        <dbReference type="SAM" id="SignalP"/>
    </source>
</evidence>
<sequence length="161" mass="18380">MDFTLKVLIVVTFLWTHELKAAPRKPRLSLAAQNPSYYYSNVDGIPGTYSFGYDVFDPDTGNTQFRSEERYPNGTVVGSYGYVDPRGRSQRFDYIADENGYRVLHDVPVKEKYVQTTTEIKNTSTEPSITWSRPKKSNKKKINTLKAPLNILEPPPLIVLE</sequence>
<dbReference type="GO" id="GO:0062129">
    <property type="term" value="C:chitin-based extracellular matrix"/>
    <property type="evidence" value="ECO:0007669"/>
    <property type="project" value="TreeGrafter"/>
</dbReference>
<dbReference type="GO" id="GO:0008010">
    <property type="term" value="F:structural constituent of chitin-based larval cuticle"/>
    <property type="evidence" value="ECO:0007669"/>
    <property type="project" value="TreeGrafter"/>
</dbReference>
<dbReference type="InterPro" id="IPR050468">
    <property type="entry name" value="Cuticle_Struct_Prot"/>
</dbReference>
<evidence type="ECO:0000256" key="1">
    <source>
        <dbReference type="ARBA" id="ARBA00022729"/>
    </source>
</evidence>
<dbReference type="PRINTS" id="PR00947">
    <property type="entry name" value="CUTICLE"/>
</dbReference>
<reference evidence="4" key="1">
    <citation type="submission" date="2022-03" db="EMBL/GenBank/DDBJ databases">
        <authorList>
            <person name="Tunstrom K."/>
        </authorList>
    </citation>
    <scope>NUCLEOTIDE SEQUENCE</scope>
</reference>
<dbReference type="PANTHER" id="PTHR10380:SF224">
    <property type="entry name" value="CUTICULAR PROTEIN 12A"/>
    <property type="match status" value="1"/>
</dbReference>
<dbReference type="InterPro" id="IPR000618">
    <property type="entry name" value="Insect_cuticle"/>
</dbReference>
<accession>A0AAU9V5T3</accession>
<dbReference type="AlphaFoldDB" id="A0AAU9V5T3"/>
<keyword evidence="1 3" id="KW-0732">Signal</keyword>
<comment type="caution">
    <text evidence="4">The sequence shown here is derived from an EMBL/GenBank/DDBJ whole genome shotgun (WGS) entry which is preliminary data.</text>
</comment>
<proteinExistence type="predicted"/>
<dbReference type="EMBL" id="CAKOGL010000030">
    <property type="protein sequence ID" value="CAH2107132.1"/>
    <property type="molecule type" value="Genomic_DNA"/>
</dbReference>
<dbReference type="Pfam" id="PF00379">
    <property type="entry name" value="Chitin_bind_4"/>
    <property type="match status" value="1"/>
</dbReference>
<evidence type="ECO:0000313" key="4">
    <source>
        <dbReference type="EMBL" id="CAH2107132.1"/>
    </source>
</evidence>